<dbReference type="AlphaFoldDB" id="A0A1F7GLX9"/>
<reference evidence="1 2" key="1">
    <citation type="journal article" date="2016" name="Nat. Commun.">
        <title>Thousands of microbial genomes shed light on interconnected biogeochemical processes in an aquifer system.</title>
        <authorList>
            <person name="Anantharaman K."/>
            <person name="Brown C.T."/>
            <person name="Hug L.A."/>
            <person name="Sharon I."/>
            <person name="Castelle C.J."/>
            <person name="Probst A.J."/>
            <person name="Thomas B.C."/>
            <person name="Singh A."/>
            <person name="Wilkins M.J."/>
            <person name="Karaoz U."/>
            <person name="Brodie E.L."/>
            <person name="Williams K.H."/>
            <person name="Hubbard S.S."/>
            <person name="Banfield J.F."/>
        </authorList>
    </citation>
    <scope>NUCLEOTIDE SEQUENCE [LARGE SCALE GENOMIC DNA]</scope>
</reference>
<name>A0A1F7GLX9_9BACT</name>
<accession>A0A1F7GLX9</accession>
<comment type="caution">
    <text evidence="1">The sequence shown here is derived from an EMBL/GenBank/DDBJ whole genome shotgun (WGS) entry which is preliminary data.</text>
</comment>
<dbReference type="Proteomes" id="UP000176850">
    <property type="component" value="Unassembled WGS sequence"/>
</dbReference>
<protein>
    <submittedName>
        <fullName evidence="1">Uncharacterized protein</fullName>
    </submittedName>
</protein>
<sequence length="89" mass="10311">MQSPYVWYSKNVPNDSPDLVHNTLALGTLHDIFQLQKTIGKELLTNIFIEKPLKIYRPSTLNFISKFILNYPHPIDASKYLKTTSRYIG</sequence>
<organism evidence="1 2">
    <name type="scientific">Candidatus Roizmanbacteria bacterium RIFCSPHIGHO2_01_FULL_39_24</name>
    <dbReference type="NCBI Taxonomy" id="1802032"/>
    <lineage>
        <taxon>Bacteria</taxon>
        <taxon>Candidatus Roizmaniibacteriota</taxon>
    </lineage>
</organism>
<dbReference type="EMBL" id="MFZH01000004">
    <property type="protein sequence ID" value="OGK19814.1"/>
    <property type="molecule type" value="Genomic_DNA"/>
</dbReference>
<gene>
    <name evidence="1" type="ORF">A2799_00570</name>
</gene>
<evidence type="ECO:0000313" key="2">
    <source>
        <dbReference type="Proteomes" id="UP000176850"/>
    </source>
</evidence>
<evidence type="ECO:0000313" key="1">
    <source>
        <dbReference type="EMBL" id="OGK19814.1"/>
    </source>
</evidence>
<proteinExistence type="predicted"/>